<keyword evidence="3" id="KW-1185">Reference proteome</keyword>
<evidence type="ECO:0000313" key="2">
    <source>
        <dbReference type="EMBL" id="GDY39400.1"/>
    </source>
</evidence>
<name>A0A4D4JX09_9ACTN</name>
<proteinExistence type="predicted"/>
<reference evidence="2 3" key="1">
    <citation type="journal article" date="2020" name="Int. J. Syst. Evol. Microbiol.">
        <title>Reclassification of Streptomyces castelarensis and Streptomyces sporoclivatus as later heterotypic synonyms of Streptomyces antimycoticus.</title>
        <authorList>
            <person name="Komaki H."/>
            <person name="Tamura T."/>
        </authorList>
    </citation>
    <scope>NUCLEOTIDE SEQUENCE [LARGE SCALE GENOMIC DNA]</scope>
    <source>
        <strain evidence="2 3">NBRC 12839</strain>
    </source>
</reference>
<feature type="region of interest" description="Disordered" evidence="1">
    <location>
        <begin position="201"/>
        <end position="230"/>
    </location>
</feature>
<dbReference type="EMBL" id="BJHV01000001">
    <property type="protein sequence ID" value="GDY39400.1"/>
    <property type="molecule type" value="Genomic_DNA"/>
</dbReference>
<evidence type="ECO:0000313" key="3">
    <source>
        <dbReference type="Proteomes" id="UP000299290"/>
    </source>
</evidence>
<comment type="caution">
    <text evidence="2">The sequence shown here is derived from an EMBL/GenBank/DDBJ whole genome shotgun (WGS) entry which is preliminary data.</text>
</comment>
<protein>
    <submittedName>
        <fullName evidence="2">Uncharacterized protein</fullName>
    </submittedName>
</protein>
<evidence type="ECO:0000256" key="1">
    <source>
        <dbReference type="SAM" id="MobiDB-lite"/>
    </source>
</evidence>
<organism evidence="2 3">
    <name type="scientific">Streptomyces antimycoticus</name>
    <dbReference type="NCBI Taxonomy" id="68175"/>
    <lineage>
        <taxon>Bacteria</taxon>
        <taxon>Bacillati</taxon>
        <taxon>Actinomycetota</taxon>
        <taxon>Actinomycetes</taxon>
        <taxon>Kitasatosporales</taxon>
        <taxon>Streptomycetaceae</taxon>
        <taxon>Streptomyces</taxon>
        <taxon>Streptomyces violaceusniger group</taxon>
    </lineage>
</organism>
<dbReference type="AlphaFoldDB" id="A0A4D4JX09"/>
<gene>
    <name evidence="2" type="ORF">SANT12839_002820</name>
</gene>
<feature type="compositionally biased region" description="Basic and acidic residues" evidence="1">
    <location>
        <begin position="221"/>
        <end position="230"/>
    </location>
</feature>
<dbReference type="Proteomes" id="UP000299290">
    <property type="component" value="Unassembled WGS sequence"/>
</dbReference>
<sequence length="230" mass="24983">MRANETWNAVATPNTWGYHVLANLAGRNGAVLEDPTRPQMVWFIKSGGADGWPGAHKMGVMVYRTGDVLTVPWLNGYRCGSRWLRTPTEQLLFTDPGMLRMALEEVAGPLADAEQLDETGAGHNGRPEPAGGVRIRVGAAAPVVVGGRQPQADLVVEYVRRWVDLDMHRPPEGDPHGGGCPVPWPARLPWSSLSFPEAASPLATRPAFPASPTPSETTRPGTRDIRCRLR</sequence>
<accession>A0A4D4JX09</accession>